<proteinExistence type="predicted"/>
<dbReference type="InterPro" id="IPR025377">
    <property type="entry name" value="DUF4367"/>
</dbReference>
<evidence type="ECO:0000313" key="4">
    <source>
        <dbReference type="Proteomes" id="UP000705508"/>
    </source>
</evidence>
<protein>
    <submittedName>
        <fullName evidence="3">DUF4367 domain-containing protein</fullName>
    </submittedName>
</protein>
<evidence type="ECO:0000256" key="1">
    <source>
        <dbReference type="SAM" id="Phobius"/>
    </source>
</evidence>
<gene>
    <name evidence="3" type="ORF">H6A20_00870</name>
</gene>
<keyword evidence="1" id="KW-0472">Membrane</keyword>
<feature type="domain" description="DUF4367" evidence="2">
    <location>
        <begin position="189"/>
        <end position="291"/>
    </location>
</feature>
<dbReference type="EMBL" id="JACJKS010000001">
    <property type="protein sequence ID" value="MBM6947216.1"/>
    <property type="molecule type" value="Genomic_DNA"/>
</dbReference>
<dbReference type="RefSeq" id="WP_204905264.1">
    <property type="nucleotide sequence ID" value="NZ_JACJKS010000001.1"/>
</dbReference>
<evidence type="ECO:0000259" key="2">
    <source>
        <dbReference type="Pfam" id="PF14285"/>
    </source>
</evidence>
<dbReference type="Proteomes" id="UP000705508">
    <property type="component" value="Unassembled WGS sequence"/>
</dbReference>
<keyword evidence="1" id="KW-0812">Transmembrane</keyword>
<feature type="transmembrane region" description="Helical" evidence="1">
    <location>
        <begin position="108"/>
        <end position="128"/>
    </location>
</feature>
<keyword evidence="1" id="KW-1133">Transmembrane helix</keyword>
<reference evidence="3" key="1">
    <citation type="submission" date="2020-08" db="EMBL/GenBank/DDBJ databases">
        <authorList>
            <person name="Cejkova D."/>
            <person name="Kubasova T."/>
            <person name="Jahodarova E."/>
            <person name="Rychlik I."/>
        </authorList>
    </citation>
    <scope>NUCLEOTIDE SEQUENCE</scope>
    <source>
        <strain evidence="3">An582</strain>
    </source>
</reference>
<evidence type="ECO:0000313" key="3">
    <source>
        <dbReference type="EMBL" id="MBM6947216.1"/>
    </source>
</evidence>
<reference evidence="3" key="2">
    <citation type="journal article" date="2021" name="Sci. Rep.">
        <title>The distribution of antibiotic resistance genes in chicken gut microbiota commensals.</title>
        <authorList>
            <person name="Juricova H."/>
            <person name="Matiasovicova J."/>
            <person name="Kubasova T."/>
            <person name="Cejkova D."/>
            <person name="Rychlik I."/>
        </authorList>
    </citation>
    <scope>NUCLEOTIDE SEQUENCE</scope>
    <source>
        <strain evidence="3">An582</strain>
    </source>
</reference>
<dbReference type="AlphaFoldDB" id="A0A939BG30"/>
<organism evidence="3 4">
    <name type="scientific">Mordavella massiliensis</name>
    <dbReference type="NCBI Taxonomy" id="1871024"/>
    <lineage>
        <taxon>Bacteria</taxon>
        <taxon>Bacillati</taxon>
        <taxon>Bacillota</taxon>
        <taxon>Clostridia</taxon>
        <taxon>Eubacteriales</taxon>
        <taxon>Clostridiaceae</taxon>
        <taxon>Mordavella</taxon>
    </lineage>
</organism>
<comment type="caution">
    <text evidence="3">The sequence shown here is derived from an EMBL/GenBank/DDBJ whole genome shotgun (WGS) entry which is preliminary data.</text>
</comment>
<name>A0A939BG30_9CLOT</name>
<dbReference type="Pfam" id="PF14285">
    <property type="entry name" value="DUF4367"/>
    <property type="match status" value="1"/>
</dbReference>
<accession>A0A939BG30</accession>
<sequence length="294" mass="33653">MREENSKIHAEEERKNEEAFAAFMQEQLDREAAQIEEELAKSPELAGLSPDDSAKEKLYEKIEAYERQQAYGRLSPEDQEALRLGRQIQREREGSKASRIHARFFKRAAGIAAVVAIVAAVGITGVGGPARVMEVLKQAIGDREMTKVNSDEEDTVNSGENLEEQAYQEIKDVFGIDPVRIVQRSEEIKFSYMELDEELQTAFILYLKQDKTLSYIINISHSDGAWGYDIEDGLIKEYIYDLGKTKVTVQKYEIEQTKETEYSASFDYKDVHYQLTGIMTEEDLEEILDNLHFL</sequence>